<proteinExistence type="predicted"/>
<comment type="caution">
    <text evidence="1">The sequence shown here is derived from an EMBL/GenBank/DDBJ whole genome shotgun (WGS) entry which is preliminary data.</text>
</comment>
<sequence length="132" mass="14430">MTIRMPLILPLVLSLFVFVALPGFPMAAEERFFEALYDVPVMPGMEEVPGQSMLFDKPDGRIAVVVAATKVAKPAEVSAFYDETLTQMGWKKVGVNQYLRGEQRLGIKIEGATRASVVNFTLEPRGATPAGK</sequence>
<evidence type="ECO:0000313" key="2">
    <source>
        <dbReference type="Proteomes" id="UP000249557"/>
    </source>
</evidence>
<name>A0A2W5A134_9BACT</name>
<evidence type="ECO:0000313" key="1">
    <source>
        <dbReference type="EMBL" id="PZO87077.1"/>
    </source>
</evidence>
<accession>A0A2W5A134</accession>
<gene>
    <name evidence="1" type="ORF">DI626_04805</name>
</gene>
<dbReference type="EMBL" id="QFNK01000074">
    <property type="protein sequence ID" value="PZO87077.1"/>
    <property type="molecule type" value="Genomic_DNA"/>
</dbReference>
<organism evidence="1 2">
    <name type="scientific">Micavibrio aeruginosavorus</name>
    <dbReference type="NCBI Taxonomy" id="349221"/>
    <lineage>
        <taxon>Bacteria</taxon>
        <taxon>Pseudomonadati</taxon>
        <taxon>Bdellovibrionota</taxon>
        <taxon>Bdellovibrionia</taxon>
        <taxon>Bdellovibrionales</taxon>
        <taxon>Pseudobdellovibrionaceae</taxon>
        <taxon>Micavibrio</taxon>
    </lineage>
</organism>
<protein>
    <submittedName>
        <fullName evidence="1">Uncharacterized protein</fullName>
    </submittedName>
</protein>
<dbReference type="Proteomes" id="UP000249557">
    <property type="component" value="Unassembled WGS sequence"/>
</dbReference>
<reference evidence="1 2" key="1">
    <citation type="submission" date="2017-08" db="EMBL/GenBank/DDBJ databases">
        <title>Infants hospitalized years apart are colonized by the same room-sourced microbial strains.</title>
        <authorList>
            <person name="Brooks B."/>
            <person name="Olm M.R."/>
            <person name="Firek B.A."/>
            <person name="Baker R."/>
            <person name="Thomas B.C."/>
            <person name="Morowitz M.J."/>
            <person name="Banfield J.F."/>
        </authorList>
    </citation>
    <scope>NUCLEOTIDE SEQUENCE [LARGE SCALE GENOMIC DNA]</scope>
    <source>
        <strain evidence="1">S2_018_000_R2_104</strain>
    </source>
</reference>
<dbReference type="AlphaFoldDB" id="A0A2W5A134"/>